<comment type="subcellular location">
    <subcellularLocation>
        <location evidence="1">Membrane</location>
    </subcellularLocation>
</comment>
<feature type="signal peptide" evidence="6">
    <location>
        <begin position="1"/>
        <end position="25"/>
    </location>
</feature>
<dbReference type="InterPro" id="IPR056075">
    <property type="entry name" value="DUF7658"/>
</dbReference>
<keyword evidence="3 5" id="KW-1133">Transmembrane helix</keyword>
<dbReference type="SMART" id="SM00723">
    <property type="entry name" value="AMOP"/>
    <property type="match status" value="1"/>
</dbReference>
<dbReference type="InterPro" id="IPR057017">
    <property type="entry name" value="F54D1_6-like_C"/>
</dbReference>
<evidence type="ECO:0000256" key="5">
    <source>
        <dbReference type="SAM" id="Phobius"/>
    </source>
</evidence>
<evidence type="ECO:0008006" key="11">
    <source>
        <dbReference type="Google" id="ProtNLM"/>
    </source>
</evidence>
<feature type="domain" description="NIDO" evidence="8">
    <location>
        <begin position="167"/>
        <end position="326"/>
    </location>
</feature>
<dbReference type="PROSITE" id="PS50856">
    <property type="entry name" value="AMOP"/>
    <property type="match status" value="1"/>
</dbReference>
<dbReference type="InterPro" id="IPR003886">
    <property type="entry name" value="NIDO_dom"/>
</dbReference>
<dbReference type="InterPro" id="IPR051495">
    <property type="entry name" value="Epithelial_Barrier/Signaling"/>
</dbReference>
<dbReference type="OrthoDB" id="9972657at2759"/>
<evidence type="ECO:0000256" key="4">
    <source>
        <dbReference type="ARBA" id="ARBA00023136"/>
    </source>
</evidence>
<feature type="chain" id="PRO_5001490922" description="AMOP domain protein" evidence="6">
    <location>
        <begin position="26"/>
        <end position="1406"/>
    </location>
</feature>
<dbReference type="PANTHER" id="PTHR13802">
    <property type="entry name" value="MUCIN 4-RELATED"/>
    <property type="match status" value="1"/>
</dbReference>
<dbReference type="Pfam" id="PF24462">
    <property type="entry name" value="Ig_F54D1_6"/>
    <property type="match status" value="1"/>
</dbReference>
<keyword evidence="4 5" id="KW-0472">Membrane</keyword>
<keyword evidence="10" id="KW-1185">Reference proteome</keyword>
<dbReference type="GO" id="GO:0007160">
    <property type="term" value="P:cell-matrix adhesion"/>
    <property type="evidence" value="ECO:0007669"/>
    <property type="project" value="InterPro"/>
</dbReference>
<comment type="caution">
    <text evidence="9">The sequence shown here is derived from an EMBL/GenBank/DDBJ whole genome shotgun (WGS) entry which is preliminary data.</text>
</comment>
<reference evidence="10" key="1">
    <citation type="journal article" date="2015" name="Nat. Genet.">
        <title>The genome and transcriptome of the zoonotic hookworm Ancylostoma ceylanicum identify infection-specific gene families.</title>
        <authorList>
            <person name="Schwarz E.M."/>
            <person name="Hu Y."/>
            <person name="Antoshechkin I."/>
            <person name="Miller M.M."/>
            <person name="Sternberg P.W."/>
            <person name="Aroian R.V."/>
        </authorList>
    </citation>
    <scope>NUCLEOTIDE SEQUENCE</scope>
    <source>
        <strain evidence="10">HY135</strain>
    </source>
</reference>
<dbReference type="Proteomes" id="UP000024635">
    <property type="component" value="Unassembled WGS sequence"/>
</dbReference>
<dbReference type="InterPro" id="IPR057018">
    <property type="entry name" value="F54D1_6-like_Ig-like"/>
</dbReference>
<accession>A0A016TF26</accession>
<dbReference type="Pfam" id="PF03782">
    <property type="entry name" value="AMOP"/>
    <property type="match status" value="1"/>
</dbReference>
<gene>
    <name evidence="9" type="primary">Acey_s0108.g10</name>
    <name evidence="9" type="ORF">Y032_0108g10</name>
</gene>
<evidence type="ECO:0000256" key="6">
    <source>
        <dbReference type="SAM" id="SignalP"/>
    </source>
</evidence>
<keyword evidence="6" id="KW-0732">Signal</keyword>
<sequence>MSMCSLAAPLLVLTALIPIRLFVDAQPSQQDFLRQIQQPALFQDFGSQNPSTFTEYEGNLVRYGEAFGDRYITDNQRQNGLNVRLHNFFPFYGGRYNYTLISTNGYISFAYFSDDSSTLQLGLDVDWPTQSDPAVIAPYLCKQRIQSGQGADSRVFYRVETRRGPVQTGRDPLSGRPPCLGKPAHFRCDEQSEQFLDALQKSLQQGVAGASTFRAEAALVVTWKNLRPNIGSEHGLSTYQLVWMSDAQGLLSYTMINYYKLGFDAADMNGNSRTGKCQAIFNGGNHTGSVQVDLSEITKQQPSSLASRSSVPHITRGRYFHRVDDVVRPAGCGNKTGGTFPLLIYPNIVTMLGQTKVDVNGMCLNPAITYVLMIEQRQMAKCEILNPSIARCTLPKILDWGTKTVYFQPQSGLSNDEKAYVGFIYFVPPTLDPMRLDIGDIHSWYLNPPPPYKTIKWYPRNFTAPRTFTLGETVNYFDDSIYNVQLGLYVVGYKEAQDVNLRKFVPQHRVLARLATYQNRADEQYRWNPIVETYQLDRVDEWYLDSYEVREELFTYRFGYLKLAPLVQDTAAVTGSRYIELPEGIISSPISLHWLWTLPQDGEFQGNRQDKKEKLVFVKEKAREMCHEWFNEDGALSNFIRETETNSSCPCKEEQAKMDLGRFMPHPRCSSLFRDVSCTETLGSMNCYMSAQNVRGSTYRTTSEGREEESSYSTHYGQTCCYDAHGYLMQSTYQPVVKIDESTPYSPGVPTRAFELGSAPFQGMFEVPGLSSFHHDIMPYYLCCKYADFRCQLFYWRRPSSACQAYEPPVSGSILGAGIVSTLNNRNFIFNEPGIFTLLHSHRTTSTPEVQIQVRMERFPDRSVDFGALDIAQRDLVQPTNTTVVTGVVLSSDGADRVHVVLRKDTYRQRYKTSIIVGNVVRYFDNMHIQRFRGVTVYVNNVEKGQAEIYVVLDEAQIGMRIRESYAIDIDRKFNYMESLGLLDVQISVPPQYRVLSPQPRTADMPRVEGLINPFPDEPFQQQFSQLTWTSVNDQGIRSQLMKYKVKGEMETMYVNLQADDVTDLFASRSDRENLFQAFADHYLKGPVYKTASKYHTNRYVFHPQTENDFRNFLAFCKTPRGDPDYEYPEERQMYLRCPTDLASLESDCGNDVACLYDAVMLQARLLGDEARISYNYYLSQRMESAARYNSCGAMNIEYPEYLIKGPSSGEPAYLEGDKLSFSCFQTHVIMGDTEFQCRKIKNEEDNTWRMQWTQGDQPWCRHRAKDNILTWMQWIAIALGILFLLIAIFAVCWLVKQSDRMKRTPPKCPCTVDHEINSGYNVGAVRCADIRERTKDANDNDNCSASDCVSEEARMASLFAIWLPANLFGKNHVFRVATSLLHALLLQPSIGARSFAGVFVCLNCR</sequence>
<dbReference type="PANTHER" id="PTHR13802:SF60">
    <property type="entry name" value="PROTEIN CBG06057"/>
    <property type="match status" value="1"/>
</dbReference>
<keyword evidence="2 5" id="KW-0812">Transmembrane</keyword>
<dbReference type="InterPro" id="IPR057019">
    <property type="entry name" value="F54D1_6-like_Ig-like_2"/>
</dbReference>
<protein>
    <recommendedName>
        <fullName evidence="11">AMOP domain protein</fullName>
    </recommendedName>
</protein>
<dbReference type="Pfam" id="PF24469">
    <property type="entry name" value="F54D1_6_C"/>
    <property type="match status" value="1"/>
</dbReference>
<evidence type="ECO:0000313" key="9">
    <source>
        <dbReference type="EMBL" id="EYC01265.1"/>
    </source>
</evidence>
<dbReference type="PROSITE" id="PS51220">
    <property type="entry name" value="NIDO"/>
    <property type="match status" value="1"/>
</dbReference>
<evidence type="ECO:0000256" key="1">
    <source>
        <dbReference type="ARBA" id="ARBA00004370"/>
    </source>
</evidence>
<organism evidence="9 10">
    <name type="scientific">Ancylostoma ceylanicum</name>
    <dbReference type="NCBI Taxonomy" id="53326"/>
    <lineage>
        <taxon>Eukaryota</taxon>
        <taxon>Metazoa</taxon>
        <taxon>Ecdysozoa</taxon>
        <taxon>Nematoda</taxon>
        <taxon>Chromadorea</taxon>
        <taxon>Rhabditida</taxon>
        <taxon>Rhabditina</taxon>
        <taxon>Rhabditomorpha</taxon>
        <taxon>Strongyloidea</taxon>
        <taxon>Ancylostomatidae</taxon>
        <taxon>Ancylostomatinae</taxon>
        <taxon>Ancylostoma</taxon>
    </lineage>
</organism>
<dbReference type="InterPro" id="IPR005533">
    <property type="entry name" value="AMOP_dom"/>
</dbReference>
<dbReference type="Pfam" id="PF24464">
    <property type="entry name" value="Ig_F54D1_6_2"/>
    <property type="match status" value="1"/>
</dbReference>
<feature type="transmembrane region" description="Helical" evidence="5">
    <location>
        <begin position="1272"/>
        <end position="1296"/>
    </location>
</feature>
<dbReference type="GO" id="GO:0016020">
    <property type="term" value="C:membrane"/>
    <property type="evidence" value="ECO:0007669"/>
    <property type="project" value="UniProtKB-SubCell"/>
</dbReference>
<evidence type="ECO:0000259" key="8">
    <source>
        <dbReference type="PROSITE" id="PS51220"/>
    </source>
</evidence>
<evidence type="ECO:0000256" key="3">
    <source>
        <dbReference type="ARBA" id="ARBA00022989"/>
    </source>
</evidence>
<evidence type="ECO:0000256" key="2">
    <source>
        <dbReference type="ARBA" id="ARBA00022692"/>
    </source>
</evidence>
<dbReference type="Pfam" id="PF24678">
    <property type="entry name" value="DUF7658"/>
    <property type="match status" value="1"/>
</dbReference>
<dbReference type="SMART" id="SM00539">
    <property type="entry name" value="NIDO"/>
    <property type="match status" value="1"/>
</dbReference>
<evidence type="ECO:0000259" key="7">
    <source>
        <dbReference type="PROSITE" id="PS50856"/>
    </source>
</evidence>
<proteinExistence type="predicted"/>
<dbReference type="Pfam" id="PF06119">
    <property type="entry name" value="NIDO"/>
    <property type="match status" value="1"/>
</dbReference>
<evidence type="ECO:0000313" key="10">
    <source>
        <dbReference type="Proteomes" id="UP000024635"/>
    </source>
</evidence>
<dbReference type="EMBL" id="JARK01001444">
    <property type="protein sequence ID" value="EYC01265.1"/>
    <property type="molecule type" value="Genomic_DNA"/>
</dbReference>
<name>A0A016TF26_9BILA</name>
<feature type="domain" description="AMOP" evidence="7">
    <location>
        <begin position="618"/>
        <end position="798"/>
    </location>
</feature>